<dbReference type="InterPro" id="IPR050856">
    <property type="entry name" value="Biotin_carboxylase_complex"/>
</dbReference>
<dbReference type="InterPro" id="IPR005482">
    <property type="entry name" value="Biotin_COase_C"/>
</dbReference>
<evidence type="ECO:0000256" key="6">
    <source>
        <dbReference type="PROSITE-ProRule" id="PRU00409"/>
    </source>
</evidence>
<keyword evidence="4 6" id="KW-0067">ATP-binding</keyword>
<dbReference type="InterPro" id="IPR011054">
    <property type="entry name" value="Rudment_hybrid_motif"/>
</dbReference>
<dbReference type="Gene3D" id="2.40.50.100">
    <property type="match status" value="1"/>
</dbReference>
<dbReference type="GO" id="GO:0005524">
    <property type="term" value="F:ATP binding"/>
    <property type="evidence" value="ECO:0007669"/>
    <property type="project" value="UniProtKB-UniRule"/>
</dbReference>
<dbReference type="PROSITE" id="PS50975">
    <property type="entry name" value="ATP_GRASP"/>
    <property type="match status" value="1"/>
</dbReference>
<dbReference type="Pfam" id="PF02785">
    <property type="entry name" value="Biotin_carb_C"/>
    <property type="match status" value="1"/>
</dbReference>
<keyword evidence="10" id="KW-1185">Reference proteome</keyword>
<feature type="domain" description="Biotin carboxylation" evidence="8">
    <location>
        <begin position="5"/>
        <end position="478"/>
    </location>
</feature>
<dbReference type="SUPFAM" id="SSF50891">
    <property type="entry name" value="Cyclophilin-like"/>
    <property type="match status" value="2"/>
</dbReference>
<dbReference type="PANTHER" id="PTHR18866:SF128">
    <property type="entry name" value="UREA AMIDOLYASE"/>
    <property type="match status" value="1"/>
</dbReference>
<dbReference type="InterPro" id="IPR003778">
    <property type="entry name" value="CT_A_B"/>
</dbReference>
<protein>
    <submittedName>
        <fullName evidence="9">Allophanate hydrolase subunit 2-domain-containing protein</fullName>
    </submittedName>
</protein>
<dbReference type="GO" id="GO:0046872">
    <property type="term" value="F:metal ion binding"/>
    <property type="evidence" value="ECO:0007669"/>
    <property type="project" value="InterPro"/>
</dbReference>
<gene>
    <name evidence="9" type="ORF">BDQ12DRAFT_655849</name>
</gene>
<feature type="domain" description="ATP-grasp" evidence="7">
    <location>
        <begin position="130"/>
        <end position="331"/>
    </location>
</feature>
<dbReference type="Pfam" id="PF02682">
    <property type="entry name" value="CT_C_D"/>
    <property type="match status" value="1"/>
</dbReference>
<keyword evidence="2 6" id="KW-0547">Nucleotide-binding</keyword>
<dbReference type="InterPro" id="IPR005481">
    <property type="entry name" value="BC-like_N"/>
</dbReference>
<dbReference type="Gene3D" id="3.30.1360.40">
    <property type="match status" value="1"/>
</dbReference>
<dbReference type="Gene3D" id="2.40.100.10">
    <property type="entry name" value="Cyclophilin-like"/>
    <property type="match status" value="2"/>
</dbReference>
<evidence type="ECO:0000259" key="8">
    <source>
        <dbReference type="PROSITE" id="PS50979"/>
    </source>
</evidence>
<dbReference type="SMART" id="SM00797">
    <property type="entry name" value="AHS2"/>
    <property type="match status" value="1"/>
</dbReference>
<dbReference type="STRING" id="68775.A0A5C3LRE0"/>
<dbReference type="InterPro" id="IPR016185">
    <property type="entry name" value="PreATP-grasp_dom_sf"/>
</dbReference>
<dbReference type="SUPFAM" id="SSF56059">
    <property type="entry name" value="Glutathione synthetase ATP-binding domain-like"/>
    <property type="match status" value="1"/>
</dbReference>
<dbReference type="PANTHER" id="PTHR18866">
    <property type="entry name" value="CARBOXYLASE:PYRUVATE/ACETYL-COA/PROPIONYL-COA CARBOXYLASE"/>
    <property type="match status" value="1"/>
</dbReference>
<keyword evidence="5" id="KW-0092">Biotin</keyword>
<dbReference type="InterPro" id="IPR029000">
    <property type="entry name" value="Cyclophilin-like_dom_sf"/>
</dbReference>
<dbReference type="InterPro" id="IPR011764">
    <property type="entry name" value="Biotin_carboxylation_dom"/>
</dbReference>
<dbReference type="Pfam" id="PF00289">
    <property type="entry name" value="Biotin_carb_N"/>
    <property type="match status" value="1"/>
</dbReference>
<dbReference type="EMBL" id="ML213624">
    <property type="protein sequence ID" value="TFK35167.1"/>
    <property type="molecule type" value="Genomic_DNA"/>
</dbReference>
<evidence type="ECO:0000256" key="4">
    <source>
        <dbReference type="ARBA" id="ARBA00022840"/>
    </source>
</evidence>
<dbReference type="AlphaFoldDB" id="A0A5C3LRE0"/>
<dbReference type="InterPro" id="IPR005479">
    <property type="entry name" value="CPAse_ATP-bd"/>
</dbReference>
<evidence type="ECO:0000256" key="1">
    <source>
        <dbReference type="ARBA" id="ARBA00022598"/>
    </source>
</evidence>
<evidence type="ECO:0000256" key="5">
    <source>
        <dbReference type="ARBA" id="ARBA00023267"/>
    </source>
</evidence>
<dbReference type="SMART" id="SM00878">
    <property type="entry name" value="Biotin_carb_C"/>
    <property type="match status" value="1"/>
</dbReference>
<evidence type="ECO:0000313" key="9">
    <source>
        <dbReference type="EMBL" id="TFK35167.1"/>
    </source>
</evidence>
<dbReference type="SUPFAM" id="SSF51246">
    <property type="entry name" value="Rudiment single hybrid motif"/>
    <property type="match status" value="1"/>
</dbReference>
<reference evidence="9 10" key="1">
    <citation type="journal article" date="2019" name="Nat. Ecol. Evol.">
        <title>Megaphylogeny resolves global patterns of mushroom evolution.</title>
        <authorList>
            <person name="Varga T."/>
            <person name="Krizsan K."/>
            <person name="Foldi C."/>
            <person name="Dima B."/>
            <person name="Sanchez-Garcia M."/>
            <person name="Sanchez-Ramirez S."/>
            <person name="Szollosi G.J."/>
            <person name="Szarkandi J.G."/>
            <person name="Papp V."/>
            <person name="Albert L."/>
            <person name="Andreopoulos W."/>
            <person name="Angelini C."/>
            <person name="Antonin V."/>
            <person name="Barry K.W."/>
            <person name="Bougher N.L."/>
            <person name="Buchanan P."/>
            <person name="Buyck B."/>
            <person name="Bense V."/>
            <person name="Catcheside P."/>
            <person name="Chovatia M."/>
            <person name="Cooper J."/>
            <person name="Damon W."/>
            <person name="Desjardin D."/>
            <person name="Finy P."/>
            <person name="Geml J."/>
            <person name="Haridas S."/>
            <person name="Hughes K."/>
            <person name="Justo A."/>
            <person name="Karasinski D."/>
            <person name="Kautmanova I."/>
            <person name="Kiss B."/>
            <person name="Kocsube S."/>
            <person name="Kotiranta H."/>
            <person name="LaButti K.M."/>
            <person name="Lechner B.E."/>
            <person name="Liimatainen K."/>
            <person name="Lipzen A."/>
            <person name="Lukacs Z."/>
            <person name="Mihaltcheva S."/>
            <person name="Morgado L.N."/>
            <person name="Niskanen T."/>
            <person name="Noordeloos M.E."/>
            <person name="Ohm R.A."/>
            <person name="Ortiz-Santana B."/>
            <person name="Ovrebo C."/>
            <person name="Racz N."/>
            <person name="Riley R."/>
            <person name="Savchenko A."/>
            <person name="Shiryaev A."/>
            <person name="Soop K."/>
            <person name="Spirin V."/>
            <person name="Szebenyi C."/>
            <person name="Tomsovsky M."/>
            <person name="Tulloss R.E."/>
            <person name="Uehling J."/>
            <person name="Grigoriev I.V."/>
            <person name="Vagvolgyi C."/>
            <person name="Papp T."/>
            <person name="Martin F.M."/>
            <person name="Miettinen O."/>
            <person name="Hibbett D.S."/>
            <person name="Nagy L.G."/>
        </authorList>
    </citation>
    <scope>NUCLEOTIDE SEQUENCE [LARGE SCALE GENOMIC DNA]</scope>
    <source>
        <strain evidence="9 10">CBS 166.37</strain>
    </source>
</reference>
<dbReference type="Pfam" id="PF02786">
    <property type="entry name" value="CPSase_L_D2"/>
    <property type="match status" value="1"/>
</dbReference>
<keyword evidence="1" id="KW-0436">Ligase</keyword>
<evidence type="ECO:0000256" key="3">
    <source>
        <dbReference type="ARBA" id="ARBA00022801"/>
    </source>
</evidence>
<dbReference type="GO" id="GO:0016787">
    <property type="term" value="F:hydrolase activity"/>
    <property type="evidence" value="ECO:0007669"/>
    <property type="project" value="UniProtKB-KW"/>
</dbReference>
<dbReference type="OrthoDB" id="196847at2759"/>
<dbReference type="PROSITE" id="PS00867">
    <property type="entry name" value="CPSASE_2"/>
    <property type="match status" value="1"/>
</dbReference>
<dbReference type="PROSITE" id="PS00866">
    <property type="entry name" value="CPSASE_1"/>
    <property type="match status" value="1"/>
</dbReference>
<dbReference type="Proteomes" id="UP000308652">
    <property type="component" value="Unassembled WGS sequence"/>
</dbReference>
<dbReference type="Pfam" id="PF02626">
    <property type="entry name" value="CT_A_B"/>
    <property type="match status" value="1"/>
</dbReference>
<dbReference type="SUPFAM" id="SSF160467">
    <property type="entry name" value="PH0987 N-terminal domain-like"/>
    <property type="match status" value="1"/>
</dbReference>
<proteinExistence type="predicted"/>
<evidence type="ECO:0000256" key="2">
    <source>
        <dbReference type="ARBA" id="ARBA00022741"/>
    </source>
</evidence>
<dbReference type="SMART" id="SM00796">
    <property type="entry name" value="AHS1"/>
    <property type="match status" value="1"/>
</dbReference>
<organism evidence="9 10">
    <name type="scientific">Crucibulum laeve</name>
    <dbReference type="NCBI Taxonomy" id="68775"/>
    <lineage>
        <taxon>Eukaryota</taxon>
        <taxon>Fungi</taxon>
        <taxon>Dikarya</taxon>
        <taxon>Basidiomycota</taxon>
        <taxon>Agaricomycotina</taxon>
        <taxon>Agaricomycetes</taxon>
        <taxon>Agaricomycetidae</taxon>
        <taxon>Agaricales</taxon>
        <taxon>Agaricineae</taxon>
        <taxon>Nidulariaceae</taxon>
        <taxon>Crucibulum</taxon>
    </lineage>
</organism>
<dbReference type="PROSITE" id="PS50979">
    <property type="entry name" value="BC"/>
    <property type="match status" value="1"/>
</dbReference>
<accession>A0A5C3LRE0</accession>
<keyword evidence="3 9" id="KW-0378">Hydrolase</keyword>
<sequence>MTVYEGQKLLIANRGEIAVRIIRTAKQLSLRTIAIYTPSDASSPHVSLADEAVALPLPDNASGESEAKAYLSPASILSICQEHHVTLVHPGYGFLSENAEFASLLSNAGITWLGPKAEIIKIMGMKHEARKVAVKAGLSVVPGSDGLVETVEYALKVARDIGFPVILKATAGGGGMGMVICRNEIELREKVSETQDRAEILFGNNGVFLERYFPKARHIEIQVFGNGEGDVVHMAERECSVQRRHQKVIEESPSPFFEDHPGLRERMSQGAVELCRLINYASAGTIEFIVDNKTGGFYFLEINTRIQVEHPITEATHPGLDLVRLMIQQGISERKYGYGLKPESEEMQQATYNALRVGGGSIYSIEGRIYAENPVEQFVPSPGLLQLVDLPSERHDWLRIESWVATGITITPFFDPLLCKIIVRGSSREEAVHRFKQALDECKILGPPNNARYLKAITESEVFRAGQATTQFLDSFNYTPCALKILSTGIDSSIQDLPGRTIGLGIPRSGPMDSLAFSAANILVGNSPATEGLEIVVVPGVAFCTQFFVPTVVCVTGKDVLVKVDDQLVEMWSRIRIPAGGKLKLDAKPAGENITGFRVYVAVLGGFPDVPSYLGSKSTSMGLGGYQGRSLLPGDQLSLRDCEPKLDEENQIIALPRSLVPTYPSHWVIHVLSGPHDDEEFLTSEGITKFYNTRWRVSASSNRLGIRLESSEKFEWANITGGEGGSHPSNILDNGYAPGTINVNGDTPVILTREGPDMGGYVCLCTVASAEMWKLGQLSPGSSVEFRRVSWSATIQQNEVVSTWLAVVHEIASTFSFSGNLDGNILYRTDEDDISQKPVLYRKAQDAIGAESESQVVFKQAGDSAILVEFGTMTLDLSKRAHIHAFEAKVKETSIQGILSFCPCIRSILIHFDPFLISQADLLRELVKSENSVPDSLSTMEFPGRRLTFPIVLDDSWNREALERYMRSSRNKAVYLPSNIEYLARNNGLIGGSEEALRKLIGSDWLVLGVGFYLACPFLVPIDPRCRLVGQKMNPSRTFTPRGAIGIAGPVSAIYPIESPGGYQLFGRTLPGWQTWGNGPNFHPDRPWLLQAFDQVHFEPVTEEEYIKLEKQFDAGEYSFKIESTTFSMADHAVFLDSIQEDLDEFRVRQKEGSINEEKRERELLMEWEAEKLTQQDSGNSEVQETHDGGATVTASIFASVWKIKCRIDDVITSPDDLLLILEAMKTEIPVRAGEDNVGKTVKGFGKGIKEQAVVRPGDVLVVLD</sequence>
<dbReference type="CDD" id="cd06850">
    <property type="entry name" value="biotinyl_domain"/>
    <property type="match status" value="1"/>
</dbReference>
<dbReference type="GO" id="GO:0016874">
    <property type="term" value="F:ligase activity"/>
    <property type="evidence" value="ECO:0007669"/>
    <property type="project" value="UniProtKB-KW"/>
</dbReference>
<dbReference type="Gene3D" id="3.30.470.20">
    <property type="entry name" value="ATP-grasp fold, B domain"/>
    <property type="match status" value="1"/>
</dbReference>
<name>A0A5C3LRE0_9AGAR</name>
<dbReference type="InterPro" id="IPR003833">
    <property type="entry name" value="CT_C_D"/>
</dbReference>
<evidence type="ECO:0000313" key="10">
    <source>
        <dbReference type="Proteomes" id="UP000308652"/>
    </source>
</evidence>
<dbReference type="InterPro" id="IPR011761">
    <property type="entry name" value="ATP-grasp"/>
</dbReference>
<dbReference type="SUPFAM" id="SSF52440">
    <property type="entry name" value="PreATP-grasp domain"/>
    <property type="match status" value="1"/>
</dbReference>
<evidence type="ECO:0000259" key="7">
    <source>
        <dbReference type="PROSITE" id="PS50975"/>
    </source>
</evidence>